<comment type="caution">
    <text evidence="1">The sequence shown here is derived from an EMBL/GenBank/DDBJ whole genome shotgun (WGS) entry which is preliminary data.</text>
</comment>
<dbReference type="EMBL" id="BARS01026716">
    <property type="protein sequence ID" value="GAG03743.1"/>
    <property type="molecule type" value="Genomic_DNA"/>
</dbReference>
<evidence type="ECO:0000313" key="1">
    <source>
        <dbReference type="EMBL" id="GAG03743.1"/>
    </source>
</evidence>
<gene>
    <name evidence="1" type="ORF">S01H1_42072</name>
</gene>
<sequence>PARAASVGQMEVEGTTSFVLTRDTWHIKVSEI</sequence>
<proteinExistence type="predicted"/>
<protein>
    <submittedName>
        <fullName evidence="1">Uncharacterized protein</fullName>
    </submittedName>
</protein>
<dbReference type="AlphaFoldDB" id="X0UTX0"/>
<organism evidence="1">
    <name type="scientific">marine sediment metagenome</name>
    <dbReference type="NCBI Taxonomy" id="412755"/>
    <lineage>
        <taxon>unclassified sequences</taxon>
        <taxon>metagenomes</taxon>
        <taxon>ecological metagenomes</taxon>
    </lineage>
</organism>
<reference evidence="1" key="1">
    <citation type="journal article" date="2014" name="Front. Microbiol.">
        <title>High frequency of phylogenetically diverse reductive dehalogenase-homologous genes in deep subseafloor sedimentary metagenomes.</title>
        <authorList>
            <person name="Kawai M."/>
            <person name="Futagami T."/>
            <person name="Toyoda A."/>
            <person name="Takaki Y."/>
            <person name="Nishi S."/>
            <person name="Hori S."/>
            <person name="Arai W."/>
            <person name="Tsubouchi T."/>
            <person name="Morono Y."/>
            <person name="Uchiyama I."/>
            <person name="Ito T."/>
            <person name="Fujiyama A."/>
            <person name="Inagaki F."/>
            <person name="Takami H."/>
        </authorList>
    </citation>
    <scope>NUCLEOTIDE SEQUENCE</scope>
    <source>
        <strain evidence="1">Expedition CK06-06</strain>
    </source>
</reference>
<feature type="non-terminal residue" evidence="1">
    <location>
        <position position="1"/>
    </location>
</feature>
<accession>X0UTX0</accession>
<name>X0UTX0_9ZZZZ</name>